<dbReference type="InterPro" id="IPR050300">
    <property type="entry name" value="GDXG_lipolytic_enzyme"/>
</dbReference>
<feature type="domain" description="Alpha/beta hydrolase fold-3" evidence="2">
    <location>
        <begin position="73"/>
        <end position="212"/>
    </location>
</feature>
<name>A0ABS6WJ84_9HYPH</name>
<keyword evidence="4" id="KW-1185">Reference proteome</keyword>
<protein>
    <submittedName>
        <fullName evidence="3">Alpha/beta hydrolase</fullName>
    </submittedName>
</protein>
<dbReference type="GO" id="GO:0016787">
    <property type="term" value="F:hydrolase activity"/>
    <property type="evidence" value="ECO:0007669"/>
    <property type="project" value="UniProtKB-KW"/>
</dbReference>
<evidence type="ECO:0000313" key="4">
    <source>
        <dbReference type="Proteomes" id="UP001430804"/>
    </source>
</evidence>
<comment type="caution">
    <text evidence="3">The sequence shown here is derived from an EMBL/GenBank/DDBJ whole genome shotgun (WGS) entry which is preliminary data.</text>
</comment>
<dbReference type="PANTHER" id="PTHR48081:SF33">
    <property type="entry name" value="KYNURENINE FORMAMIDASE"/>
    <property type="match status" value="1"/>
</dbReference>
<dbReference type="RefSeq" id="WP_219157822.1">
    <property type="nucleotide sequence ID" value="NZ_JAHWQX010000001.1"/>
</dbReference>
<evidence type="ECO:0000313" key="3">
    <source>
        <dbReference type="EMBL" id="MBW3096006.1"/>
    </source>
</evidence>
<dbReference type="InterPro" id="IPR013094">
    <property type="entry name" value="AB_hydrolase_3"/>
</dbReference>
<organism evidence="3 4">
    <name type="scientific">Pseudohoeflea coraliihabitans</name>
    <dbReference type="NCBI Taxonomy" id="2860393"/>
    <lineage>
        <taxon>Bacteria</taxon>
        <taxon>Pseudomonadati</taxon>
        <taxon>Pseudomonadota</taxon>
        <taxon>Alphaproteobacteria</taxon>
        <taxon>Hyphomicrobiales</taxon>
        <taxon>Rhizobiaceae</taxon>
        <taxon>Pseudohoeflea</taxon>
    </lineage>
</organism>
<dbReference type="EMBL" id="JAHWQX010000001">
    <property type="protein sequence ID" value="MBW3096006.1"/>
    <property type="molecule type" value="Genomic_DNA"/>
</dbReference>
<dbReference type="Pfam" id="PF07859">
    <property type="entry name" value="Abhydrolase_3"/>
    <property type="match status" value="1"/>
</dbReference>
<accession>A0ABS6WJ84</accession>
<dbReference type="PANTHER" id="PTHR48081">
    <property type="entry name" value="AB HYDROLASE SUPERFAMILY PROTEIN C4A8.06C"/>
    <property type="match status" value="1"/>
</dbReference>
<reference evidence="3" key="1">
    <citation type="submission" date="2021-07" db="EMBL/GenBank/DDBJ databases">
        <title>Pseudohoeflea marina sp. nov. a polyhydroxyalcanoate-producing bacterium.</title>
        <authorList>
            <person name="Zheng W."/>
            <person name="Yu S."/>
            <person name="Huang Y."/>
        </authorList>
    </citation>
    <scope>NUCLEOTIDE SEQUENCE</scope>
    <source>
        <strain evidence="3">DP4N28-3</strain>
    </source>
</reference>
<sequence>MHDWQSLDAEEREYQFNPQKSVDKPASSFQAHRTMMSRICRQSMEAHLDVKYGPGPLHGLDIFPAGPDSPVHIFFHGGYWRIQDKENFSFIARDLVASGVTVVIANYDLCPAVTLDGVTASALNAIEWCFRNIDQYGGDPHRMSVSGNSAGAHLCSMVVATDWAARGLPRDIITGAVMISGIFDPTPAMHISVNADLALTEEIIERNNTERLPPKVDCRNLVIAGGKEPWAWIDQSYRYSRHLRQHGGDPEVHILPGYHHFNIMDEYLEPSSPIARAVQAVCGAGEQR</sequence>
<evidence type="ECO:0000256" key="1">
    <source>
        <dbReference type="ARBA" id="ARBA00022801"/>
    </source>
</evidence>
<dbReference type="Proteomes" id="UP001430804">
    <property type="component" value="Unassembled WGS sequence"/>
</dbReference>
<gene>
    <name evidence="3" type="ORF">KY465_01795</name>
</gene>
<evidence type="ECO:0000259" key="2">
    <source>
        <dbReference type="Pfam" id="PF07859"/>
    </source>
</evidence>
<proteinExistence type="predicted"/>
<keyword evidence="1 3" id="KW-0378">Hydrolase</keyword>